<proteinExistence type="predicted"/>
<protein>
    <recommendedName>
        <fullName evidence="4">Phospholipase B-like</fullName>
    </recommendedName>
</protein>
<sequence length="384" mass="41268">SHVRVPAAPVRGGVRRCAMTRHALAGLALVARFHSAAADIDNVFPVVWSTNPLARHVACAVPAGVPTVCTLAPYEESNLTLNWGAVDITALPAVGALYETSQNYKSYGSDPKYVYGAAIEERELPYLVGDTLSRVVYVPPADIFPPEGRWATVTYQTEEPASGVMSETGFLALGGPSGYIAGSTFIAGADDWTISGNIHADPSVTTSYASASYSGAIAPTWQSLGWGLLNRYIYGTDEVHYVDFDTGSDRSKWYFEAPAAKFYMPDMASAYGGTIRFTIASTYGDFAYLNADLDFIVVEVTLAEGNFWKRDPMNRAKDFTDATACEISAVLAGLTRLRILGDHTRAGLSGSGQTSDMGGFLHDKGLTVLGPDKRPREAQDDSIR</sequence>
<organism evidence="2 3">
    <name type="scientific">Prorocentrum cordatum</name>
    <dbReference type="NCBI Taxonomy" id="2364126"/>
    <lineage>
        <taxon>Eukaryota</taxon>
        <taxon>Sar</taxon>
        <taxon>Alveolata</taxon>
        <taxon>Dinophyceae</taxon>
        <taxon>Prorocentrales</taxon>
        <taxon>Prorocentraceae</taxon>
        <taxon>Prorocentrum</taxon>
    </lineage>
</organism>
<evidence type="ECO:0000313" key="3">
    <source>
        <dbReference type="Proteomes" id="UP001189429"/>
    </source>
</evidence>
<evidence type="ECO:0008006" key="4">
    <source>
        <dbReference type="Google" id="ProtNLM"/>
    </source>
</evidence>
<keyword evidence="3" id="KW-1185">Reference proteome</keyword>
<evidence type="ECO:0000313" key="2">
    <source>
        <dbReference type="EMBL" id="CAK0899538.1"/>
    </source>
</evidence>
<gene>
    <name evidence="2" type="ORF">PCOR1329_LOCUS77024</name>
</gene>
<evidence type="ECO:0000256" key="1">
    <source>
        <dbReference type="SAM" id="MobiDB-lite"/>
    </source>
</evidence>
<comment type="caution">
    <text evidence="2">The sequence shown here is derived from an EMBL/GenBank/DDBJ whole genome shotgun (WGS) entry which is preliminary data.</text>
</comment>
<feature type="region of interest" description="Disordered" evidence="1">
    <location>
        <begin position="364"/>
        <end position="384"/>
    </location>
</feature>
<feature type="non-terminal residue" evidence="2">
    <location>
        <position position="1"/>
    </location>
</feature>
<name>A0ABN9XIF6_9DINO</name>
<accession>A0ABN9XIF6</accession>
<reference evidence="2" key="1">
    <citation type="submission" date="2023-10" db="EMBL/GenBank/DDBJ databases">
        <authorList>
            <person name="Chen Y."/>
            <person name="Shah S."/>
            <person name="Dougan E. K."/>
            <person name="Thang M."/>
            <person name="Chan C."/>
        </authorList>
    </citation>
    <scope>NUCLEOTIDE SEQUENCE [LARGE SCALE GENOMIC DNA]</scope>
</reference>
<dbReference type="EMBL" id="CAUYUJ010020620">
    <property type="protein sequence ID" value="CAK0899538.1"/>
    <property type="molecule type" value="Genomic_DNA"/>
</dbReference>
<dbReference type="Proteomes" id="UP001189429">
    <property type="component" value="Unassembled WGS sequence"/>
</dbReference>